<feature type="compositionally biased region" description="Polar residues" evidence="3">
    <location>
        <begin position="152"/>
        <end position="197"/>
    </location>
</feature>
<feature type="region of interest" description="Disordered" evidence="3">
    <location>
        <begin position="1"/>
        <end position="43"/>
    </location>
</feature>
<comment type="caution">
    <text evidence="5">The sequence shown here is derived from an EMBL/GenBank/DDBJ whole genome shotgun (WGS) entry which is preliminary data.</text>
</comment>
<feature type="region of interest" description="Disordered" evidence="3">
    <location>
        <begin position="558"/>
        <end position="579"/>
    </location>
</feature>
<gene>
    <name evidence="5" type="primary">BUD4</name>
    <name evidence="5" type="ORF">C6P46_000549</name>
</gene>
<reference evidence="5 6" key="1">
    <citation type="submission" date="2020-11" db="EMBL/GenBank/DDBJ databases">
        <title>Kefir isolates.</title>
        <authorList>
            <person name="Marcisauskas S."/>
            <person name="Kim Y."/>
            <person name="Blasche S."/>
        </authorList>
    </citation>
    <scope>NUCLEOTIDE SEQUENCE [LARGE SCALE GENOMIC DNA]</scope>
    <source>
        <strain evidence="5 6">KR</strain>
    </source>
</reference>
<dbReference type="Proteomes" id="UP000777482">
    <property type="component" value="Unassembled WGS sequence"/>
</dbReference>
<dbReference type="Gene3D" id="2.30.29.30">
    <property type="entry name" value="Pleckstrin-homology domain (PH domain)/Phosphotyrosine-binding domain (PTB)"/>
    <property type="match status" value="1"/>
</dbReference>
<feature type="compositionally biased region" description="Low complexity" evidence="3">
    <location>
        <begin position="763"/>
        <end position="784"/>
    </location>
</feature>
<proteinExistence type="predicted"/>
<evidence type="ECO:0000256" key="3">
    <source>
        <dbReference type="SAM" id="MobiDB-lite"/>
    </source>
</evidence>
<evidence type="ECO:0000259" key="4">
    <source>
        <dbReference type="PROSITE" id="PS50003"/>
    </source>
</evidence>
<evidence type="ECO:0000256" key="2">
    <source>
        <dbReference type="ARBA" id="ARBA00023306"/>
    </source>
</evidence>
<feature type="compositionally biased region" description="Polar residues" evidence="3">
    <location>
        <begin position="13"/>
        <end position="37"/>
    </location>
</feature>
<feature type="compositionally biased region" description="Low complexity" evidence="3">
    <location>
        <begin position="91"/>
        <end position="107"/>
    </location>
</feature>
<dbReference type="PROSITE" id="PS50003">
    <property type="entry name" value="PH_DOMAIN"/>
    <property type="match status" value="1"/>
</dbReference>
<dbReference type="InterPro" id="IPR052007">
    <property type="entry name" value="Bud4"/>
</dbReference>
<dbReference type="InterPro" id="IPR001849">
    <property type="entry name" value="PH_domain"/>
</dbReference>
<evidence type="ECO:0000256" key="1">
    <source>
        <dbReference type="ARBA" id="ARBA00022618"/>
    </source>
</evidence>
<dbReference type="SUPFAM" id="SSF50729">
    <property type="entry name" value="PH domain-like"/>
    <property type="match status" value="1"/>
</dbReference>
<organism evidence="5 6">
    <name type="scientific">Rhodotorula mucilaginosa</name>
    <name type="common">Yeast</name>
    <name type="synonym">Rhodotorula rubra</name>
    <dbReference type="NCBI Taxonomy" id="5537"/>
    <lineage>
        <taxon>Eukaryota</taxon>
        <taxon>Fungi</taxon>
        <taxon>Dikarya</taxon>
        <taxon>Basidiomycota</taxon>
        <taxon>Pucciniomycotina</taxon>
        <taxon>Microbotryomycetes</taxon>
        <taxon>Sporidiobolales</taxon>
        <taxon>Sporidiobolaceae</taxon>
        <taxon>Rhodotorula</taxon>
    </lineage>
</organism>
<feature type="compositionally biased region" description="Basic and acidic residues" evidence="3">
    <location>
        <begin position="785"/>
        <end position="798"/>
    </location>
</feature>
<feature type="compositionally biased region" description="Basic and acidic residues" evidence="3">
    <location>
        <begin position="201"/>
        <end position="213"/>
    </location>
</feature>
<sequence>MAAPLVAPATPPRATNGSLRTTPAFSPRSPASVTGSDASPARPASAIIYSVPGAEGGVDAITARRRNSGSFKHMATGGLVSKSPFTQRVGSATASPTKSSPTSSIPTLNGHQRGTRRLSGEQQGPVKENSNPSDLNELAESSSPVQAGLYKSPNTKTRAFFSSSEPFRPVTQSNPSSPVSSRPTAPSSSPFKPSRPNSAHIRADSHDGSEQPPRRQTSSFAALRKNNLVSSSPFTAGEKHSAAAPSPDLPQVPYEIGALAHESAPMDFHRDDHEEDMPPPVLESFGQLNLGAPVLRSADSVHSPPSEATKSALAQSRRGIRGPRPLDGSARLDDEGEETEREDLPRVVRRQPSSKSVAWAETEEVFEFEVESERRQSNISETSTDDGRYYNSSSDEEEEREQHEDLATDEHVHDEGTGGFSWAHQSRLALREEEDEDHNSDAEESVVSTASSAVDEIVGQIDEYLHEESYDENNVFSPSQIPGFDDQPDLPTHHDTSGYSSPMLPQEPRSAFSGSSTSASEDAGSEVLSTSSYGGESEEEEEARVAVARKAIFSVSSAPPLALPPLPQHSNLPSRPEDELPAAKVTVLQQVSETLPQSDSQFSLPDIPGTSPFLGFEDDGKADSVITLGSETKPLAFPTTKSLQSPPSIGAASQARLAFSTGRTTPGRFEPSPIMASVHRMAERGLASPISLDASPALSRKASLVGSDVTTSSISWYGSTASGSLRGGTVRLGRDRLEERMKAHQALFGAGGDSPIASFGAFPTPSSPAASSSTEASRSTAPTSVDEHAEAKATRAIEARPAPKARSATLSSTMLPTIAASPQRAHLGVSVGSPLTAQVAEEMQSPLERLQRGMKDREGDEEWRSGDSLLGHVQDADVSDELAPLADGFDRPVRGNRRRSRSTGDADVAETSSILTLDVQPTMPELGFESTATDEGFGSSVLQSLDDIYNSRNRTYRVRESKRVVVVSDINGSKAGDIDPGKAWRRKRPSDVHAINRSLSTMSVSAPAARKNKELSGQLFLLLRDVTFDGMPMPRQPVKLTAVLDNGRQRVDVAVRDLSAKVSLKKEFELICSADLAFAIHFTVPRPTAATSPVIPQPAARAPTPPASPSKAQRALRLFSSPKKKATPTKSASPAPPPTPDPFWDYVSTDGELATSRVSFANEASECRLKKSRLLVPFGPKESSSPRTCSGSLVIDMLFVPAVTGVPKANLPKSMDEVLSGLEVFDSATQVTMESPLTQLGGDTTVWRRRIVKLRGGMLVPYSEVTKRSHVEIDLSLVSHVADLNVASPAGKASFDDGEDELSQMDNSFRLVFKDGNRIDFYADSATAKAQWLEALHKTIAAEGGVRVAPSWAIAARKLPTPKQ</sequence>
<dbReference type="GO" id="GO:0051301">
    <property type="term" value="P:cell division"/>
    <property type="evidence" value="ECO:0007669"/>
    <property type="project" value="UniProtKB-KW"/>
</dbReference>
<feature type="region of interest" description="Disordered" evidence="3">
    <location>
        <begin position="72"/>
        <end position="545"/>
    </location>
</feature>
<dbReference type="SMART" id="SM00233">
    <property type="entry name" value="PH"/>
    <property type="match status" value="1"/>
</dbReference>
<feature type="compositionally biased region" description="Low complexity" evidence="3">
    <location>
        <begin position="510"/>
        <end position="535"/>
    </location>
</feature>
<dbReference type="EMBL" id="PUHQ01000108">
    <property type="protein sequence ID" value="KAG0655916.1"/>
    <property type="molecule type" value="Genomic_DNA"/>
</dbReference>
<dbReference type="GO" id="GO:0005525">
    <property type="term" value="F:GTP binding"/>
    <property type="evidence" value="ECO:0007669"/>
    <property type="project" value="TreeGrafter"/>
</dbReference>
<accession>A0A9P7B392</accession>
<feature type="compositionally biased region" description="Polar residues" evidence="3">
    <location>
        <begin position="128"/>
        <end position="145"/>
    </location>
</feature>
<evidence type="ECO:0000313" key="5">
    <source>
        <dbReference type="EMBL" id="KAG0655916.1"/>
    </source>
</evidence>
<keyword evidence="1" id="KW-0132">Cell division</keyword>
<feature type="compositionally biased region" description="Acidic residues" evidence="3">
    <location>
        <begin position="361"/>
        <end position="370"/>
    </location>
</feature>
<name>A0A9P7B392_RHOMI</name>
<feature type="compositionally biased region" description="Basic and acidic residues" evidence="3">
    <location>
        <begin position="400"/>
        <end position="416"/>
    </location>
</feature>
<feature type="compositionally biased region" description="Low complexity" evidence="3">
    <location>
        <begin position="445"/>
        <end position="456"/>
    </location>
</feature>
<dbReference type="Pfam" id="PF00169">
    <property type="entry name" value="PH"/>
    <property type="match status" value="1"/>
</dbReference>
<feature type="region of interest" description="Disordered" evidence="3">
    <location>
        <begin position="1090"/>
        <end position="1144"/>
    </location>
</feature>
<keyword evidence="6" id="KW-1185">Reference proteome</keyword>
<evidence type="ECO:0000313" key="6">
    <source>
        <dbReference type="Proteomes" id="UP000777482"/>
    </source>
</evidence>
<feature type="compositionally biased region" description="Acidic residues" evidence="3">
    <location>
        <begin position="432"/>
        <end position="444"/>
    </location>
</feature>
<dbReference type="OrthoDB" id="2123378at2759"/>
<dbReference type="PANTHER" id="PTHR36100">
    <property type="entry name" value="BUD SITE SELECTION PROTEIN 4"/>
    <property type="match status" value="1"/>
</dbReference>
<feature type="region of interest" description="Disordered" evidence="3">
    <location>
        <begin position="758"/>
        <end position="809"/>
    </location>
</feature>
<protein>
    <submittedName>
        <fullName evidence="5">Bud site selection protein bud4</fullName>
    </submittedName>
</protein>
<keyword evidence="2" id="KW-0131">Cell cycle</keyword>
<dbReference type="InterPro" id="IPR011993">
    <property type="entry name" value="PH-like_dom_sf"/>
</dbReference>
<feature type="region of interest" description="Disordered" evidence="3">
    <location>
        <begin position="885"/>
        <end position="922"/>
    </location>
</feature>
<dbReference type="PANTHER" id="PTHR36100:SF1">
    <property type="entry name" value="BUD SITE SELECTION PROTEIN 4"/>
    <property type="match status" value="1"/>
</dbReference>
<feature type="domain" description="PH" evidence="4">
    <location>
        <begin position="1230"/>
        <end position="1341"/>
    </location>
</feature>